<dbReference type="InterPro" id="IPR032710">
    <property type="entry name" value="NTF2-like_dom_sf"/>
</dbReference>
<dbReference type="PANTHER" id="PTHR33747">
    <property type="entry name" value="UPF0225 PROTEIN SCO1677"/>
    <property type="match status" value="1"/>
</dbReference>
<feature type="domain" description="YchJ-like middle NTF2-like" evidence="1">
    <location>
        <begin position="28"/>
        <end position="127"/>
    </location>
</feature>
<organism evidence="2 3">
    <name type="scientific">Pelotalea chapellei</name>
    <dbReference type="NCBI Taxonomy" id="44671"/>
    <lineage>
        <taxon>Bacteria</taxon>
        <taxon>Pseudomonadati</taxon>
        <taxon>Thermodesulfobacteriota</taxon>
        <taxon>Desulfuromonadia</taxon>
        <taxon>Geobacterales</taxon>
        <taxon>Geobacteraceae</taxon>
        <taxon>Pelotalea</taxon>
    </lineage>
</organism>
<protein>
    <submittedName>
        <fullName evidence="2">YchJ family protein</fullName>
    </submittedName>
</protein>
<comment type="caution">
    <text evidence="2">The sequence shown here is derived from an EMBL/GenBank/DDBJ whole genome shotgun (WGS) entry which is preliminary data.</text>
</comment>
<dbReference type="NCBIfam" id="NF002486">
    <property type="entry name" value="PRK01752.1"/>
    <property type="match status" value="1"/>
</dbReference>
<dbReference type="Pfam" id="PF17775">
    <property type="entry name" value="YchJ_M-like"/>
    <property type="match status" value="1"/>
</dbReference>
<dbReference type="InterPro" id="IPR048469">
    <property type="entry name" value="YchJ-like_M"/>
</dbReference>
<dbReference type="Pfam" id="PF02810">
    <property type="entry name" value="SEC-C"/>
    <property type="match status" value="1"/>
</dbReference>
<dbReference type="SUPFAM" id="SSF54427">
    <property type="entry name" value="NTF2-like"/>
    <property type="match status" value="1"/>
</dbReference>
<dbReference type="Proteomes" id="UP000784128">
    <property type="component" value="Unassembled WGS sequence"/>
</dbReference>
<dbReference type="NCBIfam" id="NF002449">
    <property type="entry name" value="PRK01617.1"/>
    <property type="match status" value="1"/>
</dbReference>
<accession>A0ABS5UCD4</accession>
<reference evidence="2 3" key="1">
    <citation type="submission" date="2021-05" db="EMBL/GenBank/DDBJ databases">
        <title>The draft genome of Geobacter chapellei DSM 13688.</title>
        <authorList>
            <person name="Xu Z."/>
            <person name="Masuda Y."/>
            <person name="Itoh H."/>
            <person name="Senoo K."/>
        </authorList>
    </citation>
    <scope>NUCLEOTIDE SEQUENCE [LARGE SCALE GENOMIC DNA]</scope>
    <source>
        <strain evidence="2 3">DSM 13688</strain>
    </source>
</reference>
<dbReference type="Gene3D" id="3.10.450.50">
    <property type="match status" value="1"/>
</dbReference>
<dbReference type="InterPro" id="IPR004027">
    <property type="entry name" value="SEC_C_motif"/>
</dbReference>
<evidence type="ECO:0000259" key="1">
    <source>
        <dbReference type="Pfam" id="PF17775"/>
    </source>
</evidence>
<dbReference type="RefSeq" id="WP_214301221.1">
    <property type="nucleotide sequence ID" value="NZ_JAHDYS010000019.1"/>
</dbReference>
<keyword evidence="3" id="KW-1185">Reference proteome</keyword>
<evidence type="ECO:0000313" key="2">
    <source>
        <dbReference type="EMBL" id="MBT1073311.1"/>
    </source>
</evidence>
<gene>
    <name evidence="2" type="ORF">KJB30_16080</name>
</gene>
<dbReference type="PANTHER" id="PTHR33747:SF1">
    <property type="entry name" value="ADENYLATE CYCLASE-ASSOCIATED CAP C-TERMINAL DOMAIN-CONTAINING PROTEIN"/>
    <property type="match status" value="1"/>
</dbReference>
<evidence type="ECO:0000313" key="3">
    <source>
        <dbReference type="Proteomes" id="UP000784128"/>
    </source>
</evidence>
<sequence>MSNCPCGNDITYADCCQPIITGVRPAETAEQLMRARYSAYVHAEMDFIFDSTHPDHRQGYDHAGTREWAETSEWHGLKIIDTAKGGPDDSIGEVEFVASFTEKGTAREHHECARFKRKEGKWLFTEGTMVKQKPLAVVKVGRNDPCTCGSGLKHKKCCGK</sequence>
<proteinExistence type="predicted"/>
<dbReference type="EMBL" id="JAHDYS010000019">
    <property type="protein sequence ID" value="MBT1073311.1"/>
    <property type="molecule type" value="Genomic_DNA"/>
</dbReference>
<dbReference type="SUPFAM" id="SSF103642">
    <property type="entry name" value="Sec-C motif"/>
    <property type="match status" value="1"/>
</dbReference>
<name>A0ABS5UCD4_9BACT</name>